<evidence type="ECO:0000313" key="2">
    <source>
        <dbReference type="Proteomes" id="UP000189940"/>
    </source>
</evidence>
<protein>
    <submittedName>
        <fullName evidence="1">Uncharacterized protein</fullName>
    </submittedName>
</protein>
<dbReference type="EMBL" id="MWPQ01000048">
    <property type="protein sequence ID" value="OPH82355.1"/>
    <property type="molecule type" value="Genomic_DNA"/>
</dbReference>
<dbReference type="Proteomes" id="UP000189940">
    <property type="component" value="Unassembled WGS sequence"/>
</dbReference>
<organism evidence="1 2">
    <name type="scientific">Nitrobacter vulgaris</name>
    <dbReference type="NCBI Taxonomy" id="29421"/>
    <lineage>
        <taxon>Bacteria</taxon>
        <taxon>Pseudomonadati</taxon>
        <taxon>Pseudomonadota</taxon>
        <taxon>Alphaproteobacteria</taxon>
        <taxon>Hyphomicrobiales</taxon>
        <taxon>Nitrobacteraceae</taxon>
        <taxon>Nitrobacter</taxon>
    </lineage>
</organism>
<evidence type="ECO:0000313" key="1">
    <source>
        <dbReference type="EMBL" id="OPH82355.1"/>
    </source>
</evidence>
<reference evidence="1 2" key="1">
    <citation type="submission" date="2017-02" db="EMBL/GenBank/DDBJ databases">
        <title>Genome sequence of the nitrite-oxidizing bacterium Nitrobacter vulgaris strain Ab1.</title>
        <authorList>
            <person name="Mellbye B.L."/>
            <person name="Davis E.W."/>
            <person name="Spieck E."/>
            <person name="Chang J.H."/>
            <person name="Bottomley P.J."/>
            <person name="Sayavedra-Soto L.A."/>
        </authorList>
    </citation>
    <scope>NUCLEOTIDE SEQUENCE [LARGE SCALE GENOMIC DNA]</scope>
    <source>
        <strain evidence="1 2">Ab1</strain>
    </source>
</reference>
<accession>A0A1V4HWX7</accession>
<proteinExistence type="predicted"/>
<dbReference type="RefSeq" id="WP_079447431.1">
    <property type="nucleotide sequence ID" value="NZ_MWPQ01000048.1"/>
</dbReference>
<keyword evidence="2" id="KW-1185">Reference proteome</keyword>
<sequence length="94" mass="10414">MSIARQRKIKTPPRVSLPARLAFRLYRRALGRWLLKGRWSNVGIMGTGLTGLIPTLGTVPGKRLGETLPRRLPQTCITEMDAIRDGLGDTCPDC</sequence>
<gene>
    <name evidence="1" type="ORF">B2M20_12770</name>
</gene>
<dbReference type="AlphaFoldDB" id="A0A1V4HWX7"/>
<comment type="caution">
    <text evidence="1">The sequence shown here is derived from an EMBL/GenBank/DDBJ whole genome shotgun (WGS) entry which is preliminary data.</text>
</comment>
<name>A0A1V4HWX7_NITVU</name>